<feature type="compositionally biased region" description="Low complexity" evidence="12">
    <location>
        <begin position="477"/>
        <end position="487"/>
    </location>
</feature>
<dbReference type="EMBL" id="LK021340">
    <property type="protein sequence ID" value="CDQ46313.1"/>
    <property type="molecule type" value="Genomic_DNA"/>
</dbReference>
<dbReference type="AlphaFoldDB" id="A0AAV2WR80"/>
<dbReference type="Pfam" id="PF02518">
    <property type="entry name" value="HATPase_c"/>
    <property type="match status" value="1"/>
</dbReference>
<evidence type="ECO:0000256" key="1">
    <source>
        <dbReference type="ARBA" id="ARBA00000085"/>
    </source>
</evidence>
<evidence type="ECO:0000256" key="2">
    <source>
        <dbReference type="ARBA" id="ARBA00004370"/>
    </source>
</evidence>
<dbReference type="PANTHER" id="PTHR44936:SF9">
    <property type="entry name" value="SENSOR PROTEIN CREC"/>
    <property type="match status" value="1"/>
</dbReference>
<reference evidence="16" key="1">
    <citation type="submission" date="2014-05" db="EMBL/GenBank/DDBJ databases">
        <authorList>
            <person name="Urmite Genomes"/>
        </authorList>
    </citation>
    <scope>NUCLEOTIDE SEQUENCE</scope>
    <source>
        <strain evidence="16">DSM 44074</strain>
    </source>
</reference>
<dbReference type="GO" id="GO:0004673">
    <property type="term" value="F:protein histidine kinase activity"/>
    <property type="evidence" value="ECO:0007669"/>
    <property type="project" value="UniProtKB-EC"/>
</dbReference>
<evidence type="ECO:0000256" key="13">
    <source>
        <dbReference type="SAM" id="Phobius"/>
    </source>
</evidence>
<dbReference type="Pfam" id="PF00672">
    <property type="entry name" value="HAMP"/>
    <property type="match status" value="1"/>
</dbReference>
<evidence type="ECO:0000256" key="6">
    <source>
        <dbReference type="ARBA" id="ARBA00022692"/>
    </source>
</evidence>
<accession>A0AAV2WR80</accession>
<evidence type="ECO:0000256" key="12">
    <source>
        <dbReference type="SAM" id="MobiDB-lite"/>
    </source>
</evidence>
<keyword evidence="7" id="KW-0547">Nucleotide-binding</keyword>
<evidence type="ECO:0000256" key="9">
    <source>
        <dbReference type="ARBA" id="ARBA00022840"/>
    </source>
</evidence>
<evidence type="ECO:0000256" key="3">
    <source>
        <dbReference type="ARBA" id="ARBA00012438"/>
    </source>
</evidence>
<proteinExistence type="predicted"/>
<feature type="region of interest" description="Disordered" evidence="12">
    <location>
        <begin position="536"/>
        <end position="555"/>
    </location>
</feature>
<comment type="catalytic activity">
    <reaction evidence="1">
        <text>ATP + protein L-histidine = ADP + protein N-phospho-L-histidine.</text>
        <dbReference type="EC" id="2.7.13.3"/>
    </reaction>
</comment>
<dbReference type="InterPro" id="IPR036890">
    <property type="entry name" value="HATPase_C_sf"/>
</dbReference>
<dbReference type="Gene3D" id="3.30.565.10">
    <property type="entry name" value="Histidine kinase-like ATPase, C-terminal domain"/>
    <property type="match status" value="1"/>
</dbReference>
<keyword evidence="11" id="KW-0902">Two-component regulatory system</keyword>
<dbReference type="SMART" id="SM00304">
    <property type="entry name" value="HAMP"/>
    <property type="match status" value="1"/>
</dbReference>
<dbReference type="InterPro" id="IPR003660">
    <property type="entry name" value="HAMP_dom"/>
</dbReference>
<dbReference type="PROSITE" id="PS50109">
    <property type="entry name" value="HIS_KIN"/>
    <property type="match status" value="1"/>
</dbReference>
<dbReference type="GO" id="GO:0016020">
    <property type="term" value="C:membrane"/>
    <property type="evidence" value="ECO:0007669"/>
    <property type="project" value="UniProtKB-SubCell"/>
</dbReference>
<protein>
    <recommendedName>
        <fullName evidence="3">histidine kinase</fullName>
        <ecNumber evidence="3">2.7.13.3</ecNumber>
    </recommendedName>
</protein>
<evidence type="ECO:0000256" key="5">
    <source>
        <dbReference type="ARBA" id="ARBA00022679"/>
    </source>
</evidence>
<dbReference type="PANTHER" id="PTHR44936">
    <property type="entry name" value="SENSOR PROTEIN CREC"/>
    <property type="match status" value="1"/>
</dbReference>
<dbReference type="InterPro" id="IPR003594">
    <property type="entry name" value="HATPase_dom"/>
</dbReference>
<dbReference type="RefSeq" id="WP_051644311.1">
    <property type="nucleotide sequence ID" value="NZ_LK021340.1"/>
</dbReference>
<name>A0AAV2WR80_MYCNE</name>
<evidence type="ECO:0000256" key="10">
    <source>
        <dbReference type="ARBA" id="ARBA00022989"/>
    </source>
</evidence>
<sequence>MTAFPASSAHGEIAGAATTYAKRPARWSLSNWPVAGKIVAIIAVPMLLAASLGGLHIYESFTDNAIPAVTATRDAVIVAVLLLVALLIVALVARSLIGPLRRLRDGALQVAHTDLARELEQVRTGGDPGPLTPIPVHTTEELGQLAHAVDELHEQALQLAGEQARLQVQVSDMFETVSRRSRSLVDQQLTLIDQMERDEQDPDRLDGLFRLDNLAARMRRNGANLLVLAGTDTARGHSDPAPLSAIVNAASSEVEDYTRLQTAELPDCAVVGAVAADLVHVLAELMDNGLRYSPPATTVRISGLRTDDGALVLEVGDDGLGMAEPDLRVTNTRLQSDGEVTAYTARHMGLFVVARLAARHGLVVRLRATVSGDPNSGTTAGIYVPAGLVVGGSGLPRIADAEPVPTDAAVAPTVAVESAEPDLPRRDPMFGAATPNAGSDDAIYQKMLSEWLVDPTDLGVDTNLDWKSVWDNGWSAAEAAESTPATEHTAEGLPVRRPGARLVPGAGEADPAAAEPTDPVTAPLPDPATIRASLSSHFAGVHAARSRPQDTGEDR</sequence>
<keyword evidence="6 13" id="KW-0812">Transmembrane</keyword>
<feature type="domain" description="Histidine kinase" evidence="14">
    <location>
        <begin position="278"/>
        <end position="388"/>
    </location>
</feature>
<evidence type="ECO:0000313" key="17">
    <source>
        <dbReference type="Proteomes" id="UP000028864"/>
    </source>
</evidence>
<evidence type="ECO:0000256" key="7">
    <source>
        <dbReference type="ARBA" id="ARBA00022741"/>
    </source>
</evidence>
<feature type="region of interest" description="Disordered" evidence="12">
    <location>
        <begin position="477"/>
        <end position="528"/>
    </location>
</feature>
<feature type="domain" description="HAMP" evidence="15">
    <location>
        <begin position="94"/>
        <end position="161"/>
    </location>
</feature>
<gene>
    <name evidence="16" type="ORF">BN1047_04220</name>
</gene>
<feature type="transmembrane region" description="Helical" evidence="13">
    <location>
        <begin position="75"/>
        <end position="97"/>
    </location>
</feature>
<dbReference type="EC" id="2.7.13.3" evidence="3"/>
<feature type="transmembrane region" description="Helical" evidence="13">
    <location>
        <begin position="32"/>
        <end position="55"/>
    </location>
</feature>
<keyword evidence="8 16" id="KW-0418">Kinase</keyword>
<dbReference type="GO" id="GO:0005524">
    <property type="term" value="F:ATP binding"/>
    <property type="evidence" value="ECO:0007669"/>
    <property type="project" value="UniProtKB-KW"/>
</dbReference>
<dbReference type="PROSITE" id="PS50885">
    <property type="entry name" value="HAMP"/>
    <property type="match status" value="1"/>
</dbReference>
<evidence type="ECO:0000256" key="8">
    <source>
        <dbReference type="ARBA" id="ARBA00022777"/>
    </source>
</evidence>
<evidence type="ECO:0000256" key="11">
    <source>
        <dbReference type="ARBA" id="ARBA00023012"/>
    </source>
</evidence>
<dbReference type="Proteomes" id="UP000028864">
    <property type="component" value="Unassembled WGS sequence"/>
</dbReference>
<feature type="compositionally biased region" description="Low complexity" evidence="12">
    <location>
        <begin position="503"/>
        <end position="523"/>
    </location>
</feature>
<keyword evidence="10 13" id="KW-1133">Transmembrane helix</keyword>
<keyword evidence="5" id="KW-0808">Transferase</keyword>
<keyword evidence="9" id="KW-0067">ATP-binding</keyword>
<dbReference type="InterPro" id="IPR050980">
    <property type="entry name" value="2C_sensor_his_kinase"/>
</dbReference>
<keyword evidence="13" id="KW-0472">Membrane</keyword>
<evidence type="ECO:0000259" key="15">
    <source>
        <dbReference type="PROSITE" id="PS50885"/>
    </source>
</evidence>
<evidence type="ECO:0000313" key="16">
    <source>
        <dbReference type="EMBL" id="CDQ46313.1"/>
    </source>
</evidence>
<dbReference type="InterPro" id="IPR005467">
    <property type="entry name" value="His_kinase_dom"/>
</dbReference>
<organism evidence="16 17">
    <name type="scientific">Mycolicibacterium neoaurum</name>
    <name type="common">Mycobacterium neoaurum</name>
    <dbReference type="NCBI Taxonomy" id="1795"/>
    <lineage>
        <taxon>Bacteria</taxon>
        <taxon>Bacillati</taxon>
        <taxon>Actinomycetota</taxon>
        <taxon>Actinomycetes</taxon>
        <taxon>Mycobacteriales</taxon>
        <taxon>Mycobacteriaceae</taxon>
        <taxon>Mycolicibacterium</taxon>
    </lineage>
</organism>
<dbReference type="SUPFAM" id="SSF55874">
    <property type="entry name" value="ATPase domain of HSP90 chaperone/DNA topoisomerase II/histidine kinase"/>
    <property type="match status" value="1"/>
</dbReference>
<comment type="subcellular location">
    <subcellularLocation>
        <location evidence="2">Membrane</location>
    </subcellularLocation>
</comment>
<dbReference type="Gene3D" id="6.10.340.10">
    <property type="match status" value="1"/>
</dbReference>
<reference evidence="16" key="2">
    <citation type="submission" date="2015-09" db="EMBL/GenBank/DDBJ databases">
        <title>Draft genome sequence of Mycobacterium neoaurum DSM 44074.</title>
        <authorList>
            <person name="Croce O."/>
            <person name="Robert C."/>
            <person name="Raoult D."/>
            <person name="Drancourt M."/>
        </authorList>
    </citation>
    <scope>NUCLEOTIDE SEQUENCE</scope>
    <source>
        <strain evidence="16">DSM 44074</strain>
    </source>
</reference>
<evidence type="ECO:0000256" key="4">
    <source>
        <dbReference type="ARBA" id="ARBA00022553"/>
    </source>
</evidence>
<dbReference type="CDD" id="cd06225">
    <property type="entry name" value="HAMP"/>
    <property type="match status" value="1"/>
</dbReference>
<evidence type="ECO:0000259" key="14">
    <source>
        <dbReference type="PROSITE" id="PS50109"/>
    </source>
</evidence>
<keyword evidence="4" id="KW-0597">Phosphoprotein</keyword>
<dbReference type="GO" id="GO:0000160">
    <property type="term" value="P:phosphorelay signal transduction system"/>
    <property type="evidence" value="ECO:0007669"/>
    <property type="project" value="UniProtKB-KW"/>
</dbReference>
<dbReference type="SMART" id="SM00387">
    <property type="entry name" value="HATPase_c"/>
    <property type="match status" value="1"/>
</dbReference>